<feature type="transmembrane region" description="Helical" evidence="6">
    <location>
        <begin position="86"/>
        <end position="105"/>
    </location>
</feature>
<dbReference type="Proteomes" id="UP000005438">
    <property type="component" value="Chromosome"/>
</dbReference>
<comment type="subcellular location">
    <subcellularLocation>
        <location evidence="1">Cell membrane</location>
        <topology evidence="1">Multi-pass membrane protein</topology>
    </subcellularLocation>
</comment>
<feature type="transmembrane region" description="Helical" evidence="6">
    <location>
        <begin position="132"/>
        <end position="149"/>
    </location>
</feature>
<keyword evidence="5 6" id="KW-0472">Membrane</keyword>
<proteinExistence type="predicted"/>
<evidence type="ECO:0000256" key="2">
    <source>
        <dbReference type="ARBA" id="ARBA00022475"/>
    </source>
</evidence>
<dbReference type="HOGENOM" id="CLU_031365_1_2_10"/>
<feature type="transmembrane region" description="Helical" evidence="6">
    <location>
        <begin position="218"/>
        <end position="245"/>
    </location>
</feature>
<feature type="transmembrane region" description="Helical" evidence="6">
    <location>
        <begin position="265"/>
        <end position="286"/>
    </location>
</feature>
<dbReference type="eggNOG" id="COG4177">
    <property type="taxonomic scope" value="Bacteria"/>
</dbReference>
<name>G8TLU2_NIAKG</name>
<protein>
    <submittedName>
        <fullName evidence="7">Amino acid/amide ABC transporter membrane protein 2, HAAT family</fullName>
    </submittedName>
</protein>
<dbReference type="CDD" id="cd06581">
    <property type="entry name" value="TM_PBP1_LivM_like"/>
    <property type="match status" value="1"/>
</dbReference>
<dbReference type="GO" id="GO:0005886">
    <property type="term" value="C:plasma membrane"/>
    <property type="evidence" value="ECO:0007669"/>
    <property type="project" value="UniProtKB-SubCell"/>
</dbReference>
<evidence type="ECO:0000256" key="5">
    <source>
        <dbReference type="ARBA" id="ARBA00023136"/>
    </source>
</evidence>
<accession>G8TLU2</accession>
<gene>
    <name evidence="7" type="ordered locus">Niako_1313</name>
</gene>
<dbReference type="AlphaFoldDB" id="G8TLU2"/>
<reference evidence="7 8" key="1">
    <citation type="submission" date="2011-12" db="EMBL/GenBank/DDBJ databases">
        <title>The complete genome of Niastella koreensis GR20-10.</title>
        <authorList>
            <consortium name="US DOE Joint Genome Institute (JGI-PGF)"/>
            <person name="Lucas S."/>
            <person name="Han J."/>
            <person name="Lapidus A."/>
            <person name="Bruce D."/>
            <person name="Goodwin L."/>
            <person name="Pitluck S."/>
            <person name="Peters L."/>
            <person name="Kyrpides N."/>
            <person name="Mavromatis K."/>
            <person name="Ivanova N."/>
            <person name="Mikhailova N."/>
            <person name="Davenport K."/>
            <person name="Saunders E."/>
            <person name="Detter J.C."/>
            <person name="Tapia R."/>
            <person name="Han C."/>
            <person name="Land M."/>
            <person name="Hauser L."/>
            <person name="Markowitz V."/>
            <person name="Cheng J.-F."/>
            <person name="Hugenholtz P."/>
            <person name="Woyke T."/>
            <person name="Wu D."/>
            <person name="Tindall B."/>
            <person name="Pomrenke H."/>
            <person name="Brambilla E."/>
            <person name="Klenk H.-P."/>
            <person name="Eisen J.A."/>
        </authorList>
    </citation>
    <scope>NUCLEOTIDE SEQUENCE [LARGE SCALE GENOMIC DNA]</scope>
    <source>
        <strain evidence="8">DSM 17620 / KACC 11465 / NBRC 106392 / GR20-10</strain>
    </source>
</reference>
<dbReference type="STRING" id="700598.Niako_1313"/>
<evidence type="ECO:0000313" key="7">
    <source>
        <dbReference type="EMBL" id="AEV97684.1"/>
    </source>
</evidence>
<dbReference type="OrthoDB" id="9789927at2"/>
<sequence length="293" mass="31873">MDYILHLLILIAFYALLAQSLNLSAGFTGLISLAQAGFYGIGAYCAALLSTRYGVSFWLSVPVGMLIGGLIALLISFIALRTVEDYFIICTMGIQVILFSLMNNLSGLTGGPLGISGIPAIRLFGVELDGKVSFLLLSLCFVIVVWFLLRNISRSGFGRILRAIREDEIYTQSIGKNVYQAKVISFTLTAMLATIPGALYAHYITYIDPTTFTMEESIFILSIVIVGGMGSLLGSIGAAAFMILLPEGLRFLGMPHEVAGNLREIIYGLILIIIVMTGRLQGLLLWKRGRINK</sequence>
<keyword evidence="4 6" id="KW-1133">Transmembrane helix</keyword>
<dbReference type="InterPro" id="IPR043428">
    <property type="entry name" value="LivM-like"/>
</dbReference>
<evidence type="ECO:0000256" key="4">
    <source>
        <dbReference type="ARBA" id="ARBA00022989"/>
    </source>
</evidence>
<dbReference type="PANTHER" id="PTHR30482:SF10">
    <property type="entry name" value="HIGH-AFFINITY BRANCHED-CHAIN AMINO ACID TRANSPORT PROTEIN BRAE"/>
    <property type="match status" value="1"/>
</dbReference>
<feature type="transmembrane region" description="Helical" evidence="6">
    <location>
        <begin position="57"/>
        <end position="80"/>
    </location>
</feature>
<dbReference type="RefSeq" id="WP_014217598.1">
    <property type="nucleotide sequence ID" value="NC_016609.1"/>
</dbReference>
<dbReference type="InterPro" id="IPR001851">
    <property type="entry name" value="ABC_transp_permease"/>
</dbReference>
<feature type="transmembrane region" description="Helical" evidence="6">
    <location>
        <begin position="30"/>
        <end position="50"/>
    </location>
</feature>
<evidence type="ECO:0000313" key="8">
    <source>
        <dbReference type="Proteomes" id="UP000005438"/>
    </source>
</evidence>
<dbReference type="EMBL" id="CP003178">
    <property type="protein sequence ID" value="AEV97684.1"/>
    <property type="molecule type" value="Genomic_DNA"/>
</dbReference>
<dbReference type="KEGG" id="nko:Niako_1313"/>
<organism evidence="7 8">
    <name type="scientific">Niastella koreensis (strain DSM 17620 / KACC 11465 / NBRC 106392 / GR20-10)</name>
    <dbReference type="NCBI Taxonomy" id="700598"/>
    <lineage>
        <taxon>Bacteria</taxon>
        <taxon>Pseudomonadati</taxon>
        <taxon>Bacteroidota</taxon>
        <taxon>Chitinophagia</taxon>
        <taxon>Chitinophagales</taxon>
        <taxon>Chitinophagaceae</taxon>
        <taxon>Niastella</taxon>
    </lineage>
</organism>
<evidence type="ECO:0000256" key="3">
    <source>
        <dbReference type="ARBA" id="ARBA00022692"/>
    </source>
</evidence>
<evidence type="ECO:0000256" key="6">
    <source>
        <dbReference type="SAM" id="Phobius"/>
    </source>
</evidence>
<keyword evidence="2" id="KW-1003">Cell membrane</keyword>
<dbReference type="GO" id="GO:0015658">
    <property type="term" value="F:branched-chain amino acid transmembrane transporter activity"/>
    <property type="evidence" value="ECO:0007669"/>
    <property type="project" value="InterPro"/>
</dbReference>
<evidence type="ECO:0000256" key="1">
    <source>
        <dbReference type="ARBA" id="ARBA00004651"/>
    </source>
</evidence>
<dbReference type="PANTHER" id="PTHR30482">
    <property type="entry name" value="HIGH-AFFINITY BRANCHED-CHAIN AMINO ACID TRANSPORT SYSTEM PERMEASE"/>
    <property type="match status" value="1"/>
</dbReference>
<keyword evidence="3 6" id="KW-0812">Transmembrane</keyword>
<dbReference type="Pfam" id="PF02653">
    <property type="entry name" value="BPD_transp_2"/>
    <property type="match status" value="1"/>
</dbReference>